<gene>
    <name evidence="1" type="ORF">CGZ75_03900</name>
</gene>
<dbReference type="OrthoDB" id="2657532at2"/>
<sequence>MADKLKPKTKLSQWDALMLESLKVYGWPGSELISRVQAGNLPTDESKFQFQYAALTELANGDAETFSQAVMNGYQIKYNTIRGIHSWILVALKQEAELILEPEKEVVIVHLSEADAQRLASVLSFGWGLSPHEGAQDGDGRAPYRVAPIRA</sequence>
<protein>
    <submittedName>
        <fullName evidence="1">Uncharacterized protein</fullName>
    </submittedName>
</protein>
<organism evidence="1 2">
    <name type="scientific">Paenibacillus herberti</name>
    <dbReference type="NCBI Taxonomy" id="1619309"/>
    <lineage>
        <taxon>Bacteria</taxon>
        <taxon>Bacillati</taxon>
        <taxon>Bacillota</taxon>
        <taxon>Bacilli</taxon>
        <taxon>Bacillales</taxon>
        <taxon>Paenibacillaceae</taxon>
        <taxon>Paenibacillus</taxon>
    </lineage>
</organism>
<accession>A0A229P1R4</accession>
<dbReference type="RefSeq" id="WP_089522959.1">
    <property type="nucleotide sequence ID" value="NZ_NMUQ01000001.1"/>
</dbReference>
<dbReference type="Proteomes" id="UP000215145">
    <property type="component" value="Unassembled WGS sequence"/>
</dbReference>
<dbReference type="AlphaFoldDB" id="A0A229P1R4"/>
<evidence type="ECO:0000313" key="1">
    <source>
        <dbReference type="EMBL" id="OXM15869.1"/>
    </source>
</evidence>
<keyword evidence="2" id="KW-1185">Reference proteome</keyword>
<evidence type="ECO:0000313" key="2">
    <source>
        <dbReference type="Proteomes" id="UP000215145"/>
    </source>
</evidence>
<reference evidence="1 2" key="1">
    <citation type="submission" date="2017-07" db="EMBL/GenBank/DDBJ databases">
        <title>Paenibacillus herberti R33 genome sequencing and assembly.</title>
        <authorList>
            <person name="Su W."/>
        </authorList>
    </citation>
    <scope>NUCLEOTIDE SEQUENCE [LARGE SCALE GENOMIC DNA]</scope>
    <source>
        <strain evidence="1 2">R33</strain>
    </source>
</reference>
<proteinExistence type="predicted"/>
<comment type="caution">
    <text evidence="1">The sequence shown here is derived from an EMBL/GenBank/DDBJ whole genome shotgun (WGS) entry which is preliminary data.</text>
</comment>
<dbReference type="EMBL" id="NMUQ01000001">
    <property type="protein sequence ID" value="OXM15869.1"/>
    <property type="molecule type" value="Genomic_DNA"/>
</dbReference>
<name>A0A229P1R4_9BACL</name>